<dbReference type="Proteomes" id="UP001150581">
    <property type="component" value="Unassembled WGS sequence"/>
</dbReference>
<accession>A0ACC1IIP6</accession>
<evidence type="ECO:0000313" key="1">
    <source>
        <dbReference type="EMBL" id="KAJ1895122.1"/>
    </source>
</evidence>
<name>A0ACC1IIP6_9FUNG</name>
<protein>
    <submittedName>
        <fullName evidence="1">Uncharacterized protein</fullName>
    </submittedName>
</protein>
<keyword evidence="2" id="KW-1185">Reference proteome</keyword>
<reference evidence="1" key="1">
    <citation type="submission" date="2022-07" db="EMBL/GenBank/DDBJ databases">
        <title>Phylogenomic reconstructions and comparative analyses of Kickxellomycotina fungi.</title>
        <authorList>
            <person name="Reynolds N.K."/>
            <person name="Stajich J.E."/>
            <person name="Barry K."/>
            <person name="Grigoriev I.V."/>
            <person name="Crous P."/>
            <person name="Smith M.E."/>
        </authorList>
    </citation>
    <scope>NUCLEOTIDE SEQUENCE</scope>
    <source>
        <strain evidence="1">Benny 63K</strain>
    </source>
</reference>
<evidence type="ECO:0000313" key="2">
    <source>
        <dbReference type="Proteomes" id="UP001150581"/>
    </source>
</evidence>
<proteinExistence type="predicted"/>
<organism evidence="1 2">
    <name type="scientific">Kickxella alabastrina</name>
    <dbReference type="NCBI Taxonomy" id="61397"/>
    <lineage>
        <taxon>Eukaryota</taxon>
        <taxon>Fungi</taxon>
        <taxon>Fungi incertae sedis</taxon>
        <taxon>Zoopagomycota</taxon>
        <taxon>Kickxellomycotina</taxon>
        <taxon>Kickxellomycetes</taxon>
        <taxon>Kickxellales</taxon>
        <taxon>Kickxellaceae</taxon>
        <taxon>Kickxella</taxon>
    </lineage>
</organism>
<comment type="caution">
    <text evidence="1">The sequence shown here is derived from an EMBL/GenBank/DDBJ whole genome shotgun (WGS) entry which is preliminary data.</text>
</comment>
<gene>
    <name evidence="1" type="ORF">LPJ66_004778</name>
</gene>
<dbReference type="EMBL" id="JANBPG010000605">
    <property type="protein sequence ID" value="KAJ1895122.1"/>
    <property type="molecule type" value="Genomic_DNA"/>
</dbReference>
<sequence>MLRRELLPDFILDPNYAPLTENENIETKRFCHPLLPFFQFAHGFDQATNRWIYTHQKSPNTPVPAQDVAWYSDARGGIICEDMGTGKTCECLALILLTKRQMARPPIEGETLPCVGTVTSRLETNAGKNTGDNNSGVSLPHKGVPSLKYLAVRTALLSCAESLRVMHDDGMIPDDLWQQLEPYPPYYRVNPIAESRARRGAPTDKMQSVFFKVYLSSSTIVVVPDNLVDQWVREKYKHVEDHGGLEILKLDDSVNTIPEPQTLIKYDLVLVSVSRLSKEYIPIDSNLAELWNMCRCYSRGLSQCTCDRHSPPNNSTNARARKMPRRHLVDPRESSSDFLQLGTLVSKFLRVGPFAHSTSAWTSLMVLPYKRNKPGASDRLQALMQNIMVRNRPNAITSDVQLPPLHEKIVQLSPTRHQALTYNTVVAFFNINAVLTERVGRDYFFHPENKRHLRQIVENLFHACFSFSISPKHIADGVMNGKQALELWERGEKPYSVGDADLLRRSIAELQRASSDSEWAYMAHAESVGYWISGLPHKISEHLFDAPTDTAECQRSESARLATASQLLQMVAAAKDMMATASDGLPPLSTNIDPSEFEELQSAKVSGCTSNKIAYILDQIRLFYQDEKCIVFANTQNEVALLHEALDVARIPHLVYANQAMSQSQRRHNITTFSTSTFYNVILVDVYLAAYGIDLSAASRVWFVSPIWQAARERQAIKRAHRLGQSRPVFVETLLTRETIEEALWRRRQEISRNDTEMVAKDVEEDGKMRGMLSASKFIEVDESTDAGSVAGFFGSDIRFWPANIRYPRQLRQKYKMWSPGSPENVSPSVPFFKTRRLTLRFTEGSKETGNF</sequence>